<comment type="caution">
    <text evidence="2">The sequence shown here is derived from an EMBL/GenBank/DDBJ whole genome shotgun (WGS) entry which is preliminary data.</text>
</comment>
<dbReference type="Pfam" id="PF19993">
    <property type="entry name" value="DO-GTPase2"/>
    <property type="match status" value="1"/>
</dbReference>
<evidence type="ECO:0000313" key="3">
    <source>
        <dbReference type="Proteomes" id="UP000886724"/>
    </source>
</evidence>
<dbReference type="InterPro" id="IPR045528">
    <property type="entry name" value="DO-GTPase2"/>
</dbReference>
<protein>
    <recommendedName>
        <fullName evidence="1">Double-GTPase 2 domain-containing protein</fullName>
    </recommendedName>
</protein>
<dbReference type="AlphaFoldDB" id="A0A9D1XP06"/>
<name>A0A9D1XP06_9FIRM</name>
<dbReference type="Gene3D" id="3.40.50.300">
    <property type="entry name" value="P-loop containing nucleotide triphosphate hydrolases"/>
    <property type="match status" value="1"/>
</dbReference>
<gene>
    <name evidence="2" type="ORF">H9980_12505</name>
</gene>
<sequence length="513" mass="59130">MKNISQTKYNKMHCIKCGEYTEADLAAFNFSKIFAMALENNETWQSLVRLDLRFYYTIRDIFQELHFNSNQEHLGMLQLTVGQVIRQIEFLMKPVTFEQIKNSHHETLLYNNLYIEIYSNHGSSQEKMEDIEMLIRTLSSHQLDDVIVSLPIRIIFDKDDLNNEIPIGIKYNINNRLYEDFQRICPNCGGIFDKQAGYHHEFIIGLAGLARVGKTAYIASLIHQLKKYSLDDFISVSVANYKNNNSFIKFNEEIVAEYEAGKNIIKTGVEDSAEIPLVYISLNIKGVEYNFVFVDMPGEIYSRDDDEGIDFVSEKRHILKSADAIWCCIEPSMINSKYHNTLSKENKQNSFDQLANLANNLNNLYSNKLPACIILTQCDLLKGDFPQLFAPNINVIREYVVDDNNLNMTKVNQHAQYTCDFFKQMASFEATMKELFRGFSFFGIASYGFDVSDKANQNRNVQPSMVELPFLWTLATFGCINAKEIHTTTTILKKTVTNVNDITNQNELYFKGR</sequence>
<dbReference type="SUPFAM" id="SSF52540">
    <property type="entry name" value="P-loop containing nucleoside triphosphate hydrolases"/>
    <property type="match status" value="1"/>
</dbReference>
<dbReference type="EMBL" id="DXET01000285">
    <property type="protein sequence ID" value="HIX82770.1"/>
    <property type="molecule type" value="Genomic_DNA"/>
</dbReference>
<dbReference type="Proteomes" id="UP000886724">
    <property type="component" value="Unassembled WGS sequence"/>
</dbReference>
<accession>A0A9D1XP06</accession>
<organism evidence="2 3">
    <name type="scientific">Candidatus Erysipelatoclostridium merdavium</name>
    <dbReference type="NCBI Taxonomy" id="2838566"/>
    <lineage>
        <taxon>Bacteria</taxon>
        <taxon>Bacillati</taxon>
        <taxon>Bacillota</taxon>
        <taxon>Erysipelotrichia</taxon>
        <taxon>Erysipelotrichales</taxon>
        <taxon>Erysipelotrichales incertae sedis</taxon>
    </lineage>
</organism>
<feature type="domain" description="Double-GTPase 2" evidence="1">
    <location>
        <begin position="203"/>
        <end position="411"/>
    </location>
</feature>
<reference evidence="2" key="2">
    <citation type="submission" date="2021-04" db="EMBL/GenBank/DDBJ databases">
        <authorList>
            <person name="Gilroy R."/>
        </authorList>
    </citation>
    <scope>NUCLEOTIDE SEQUENCE</scope>
    <source>
        <strain evidence="2">ChiGjej1B1-14440</strain>
    </source>
</reference>
<proteinExistence type="predicted"/>
<evidence type="ECO:0000313" key="2">
    <source>
        <dbReference type="EMBL" id="HIX82770.1"/>
    </source>
</evidence>
<dbReference type="InterPro" id="IPR027417">
    <property type="entry name" value="P-loop_NTPase"/>
</dbReference>
<evidence type="ECO:0000259" key="1">
    <source>
        <dbReference type="Pfam" id="PF19993"/>
    </source>
</evidence>
<reference evidence="2" key="1">
    <citation type="journal article" date="2021" name="PeerJ">
        <title>Extensive microbial diversity within the chicken gut microbiome revealed by metagenomics and culture.</title>
        <authorList>
            <person name="Gilroy R."/>
            <person name="Ravi A."/>
            <person name="Getino M."/>
            <person name="Pursley I."/>
            <person name="Horton D.L."/>
            <person name="Alikhan N.F."/>
            <person name="Baker D."/>
            <person name="Gharbi K."/>
            <person name="Hall N."/>
            <person name="Watson M."/>
            <person name="Adriaenssens E.M."/>
            <person name="Foster-Nyarko E."/>
            <person name="Jarju S."/>
            <person name="Secka A."/>
            <person name="Antonio M."/>
            <person name="Oren A."/>
            <person name="Chaudhuri R.R."/>
            <person name="La Ragione R."/>
            <person name="Hildebrand F."/>
            <person name="Pallen M.J."/>
        </authorList>
    </citation>
    <scope>NUCLEOTIDE SEQUENCE</scope>
    <source>
        <strain evidence="2">ChiGjej1B1-14440</strain>
    </source>
</reference>